<sequence>MPADRRDLRRRLFNLASEQAGYFTAAQAKAVGYSYQAHAYHVAAGNWLRIERGLFRLAEWIPDVHDDLVRWSLWSRGRGVISHETALAVHGIGEFESARVQLTVPPDFTMHDDAVVLHHAELDTDDVQDGTGFRVTTPIRSLIDVAATAPDEDQLARAVADARQRGLLSIRSLRTRAESIDARAALYLERALNRSDTS</sequence>
<evidence type="ECO:0000313" key="2">
    <source>
        <dbReference type="EMBL" id="ABK66667.1"/>
    </source>
</evidence>
<proteinExistence type="predicted"/>
<dbReference type="KEGG" id="mav:MAV_5025"/>
<accession>A0A0H2ZWA8</accession>
<dbReference type="Proteomes" id="UP000001574">
    <property type="component" value="Chromosome"/>
</dbReference>
<dbReference type="HOGENOM" id="CLU_119019_0_0_11"/>
<dbReference type="AlphaFoldDB" id="A0A0H2ZWA8"/>
<name>A0A0H2ZWA8_MYCA1</name>
<evidence type="ECO:0000259" key="1">
    <source>
        <dbReference type="Pfam" id="PF13338"/>
    </source>
</evidence>
<dbReference type="EMBL" id="CP000479">
    <property type="protein sequence ID" value="ABK66667.1"/>
    <property type="molecule type" value="Genomic_DNA"/>
</dbReference>
<dbReference type="InterPro" id="IPR025159">
    <property type="entry name" value="AbiEi_N"/>
</dbReference>
<dbReference type="Pfam" id="PF13338">
    <property type="entry name" value="AbiEi_4"/>
    <property type="match status" value="1"/>
</dbReference>
<reference evidence="2 3" key="1">
    <citation type="submission" date="2006-10" db="EMBL/GenBank/DDBJ databases">
        <authorList>
            <person name="Fleischmann R.D."/>
            <person name="Dodson R.J."/>
            <person name="Haft D.H."/>
            <person name="Merkel J.S."/>
            <person name="Nelson W.C."/>
            <person name="Fraser C.M."/>
        </authorList>
    </citation>
    <scope>NUCLEOTIDE SEQUENCE [LARGE SCALE GENOMIC DNA]</scope>
    <source>
        <strain evidence="2 3">104</strain>
    </source>
</reference>
<gene>
    <name evidence="2" type="ordered locus">MAV_5025</name>
</gene>
<organism evidence="2 3">
    <name type="scientific">Mycobacterium avium (strain 104)</name>
    <dbReference type="NCBI Taxonomy" id="243243"/>
    <lineage>
        <taxon>Bacteria</taxon>
        <taxon>Bacillati</taxon>
        <taxon>Actinomycetota</taxon>
        <taxon>Actinomycetes</taxon>
        <taxon>Mycobacteriales</taxon>
        <taxon>Mycobacteriaceae</taxon>
        <taxon>Mycobacterium</taxon>
        <taxon>Mycobacterium avium complex (MAC)</taxon>
    </lineage>
</organism>
<evidence type="ECO:0000313" key="3">
    <source>
        <dbReference type="Proteomes" id="UP000001574"/>
    </source>
</evidence>
<dbReference type="RefSeq" id="WP_009979742.1">
    <property type="nucleotide sequence ID" value="NC_008595.1"/>
</dbReference>
<protein>
    <recommendedName>
        <fullName evidence="1">AbiEi antitoxin N-terminal domain-containing protein</fullName>
    </recommendedName>
</protein>
<feature type="domain" description="AbiEi antitoxin N-terminal" evidence="1">
    <location>
        <begin position="10"/>
        <end position="58"/>
    </location>
</feature>